<dbReference type="Gene3D" id="3.40.50.880">
    <property type="match status" value="1"/>
</dbReference>
<evidence type="ECO:0000259" key="2">
    <source>
        <dbReference type="Pfam" id="PF06283"/>
    </source>
</evidence>
<sequence length="330" mass="36844" precursor="true">MPVPRLMSWPRVALAAFLVCLSIAPTTISAADADDAKLKLLIIDGQNNHTAWPKTTAMMRDFYEASGRFTVDVNRSKFTWKGGKLLEEYPLDDGNEYQDLPEPKPDPDFKPDFAAYDVVVSNFGWKAAPWPEETQQALEKFVANGGGLVIVHAADNSFGNWLEFNRMIGLGGWDGRNEKSGPYVYVNEQGDVVRDMTPGGGGSHGPQHEYQIVVRDADHPITRGMPRAWLHVQDELYQKLRGPAENMHILATAYADPKYRGTGRHEPMIMTIHYGDGRVFHTPMGHDDKSFACTGFITTMLRGTEWAATGDVTLTDIPEDFPGPYESRKR</sequence>
<protein>
    <submittedName>
        <fullName evidence="3">Trehalose utilization</fullName>
    </submittedName>
</protein>
<keyword evidence="1" id="KW-0732">Signal</keyword>
<evidence type="ECO:0000313" key="4">
    <source>
        <dbReference type="Proteomes" id="UP000317238"/>
    </source>
</evidence>
<dbReference type="InterPro" id="IPR029010">
    <property type="entry name" value="ThuA-like"/>
</dbReference>
<name>A0A5C5YFR2_9PLAN</name>
<evidence type="ECO:0000256" key="1">
    <source>
        <dbReference type="SAM" id="SignalP"/>
    </source>
</evidence>
<dbReference type="AlphaFoldDB" id="A0A5C5YFR2"/>
<reference evidence="3 4" key="1">
    <citation type="submission" date="2019-02" db="EMBL/GenBank/DDBJ databases">
        <title>Deep-cultivation of Planctomycetes and their phenomic and genomic characterization uncovers novel biology.</title>
        <authorList>
            <person name="Wiegand S."/>
            <person name="Jogler M."/>
            <person name="Boedeker C."/>
            <person name="Pinto D."/>
            <person name="Vollmers J."/>
            <person name="Rivas-Marin E."/>
            <person name="Kohn T."/>
            <person name="Peeters S.H."/>
            <person name="Heuer A."/>
            <person name="Rast P."/>
            <person name="Oberbeckmann S."/>
            <person name="Bunk B."/>
            <person name="Jeske O."/>
            <person name="Meyerdierks A."/>
            <person name="Storesund J.E."/>
            <person name="Kallscheuer N."/>
            <person name="Luecker S."/>
            <person name="Lage O.M."/>
            <person name="Pohl T."/>
            <person name="Merkel B.J."/>
            <person name="Hornburger P."/>
            <person name="Mueller R.-W."/>
            <person name="Bruemmer F."/>
            <person name="Labrenz M."/>
            <person name="Spormann A.M."/>
            <person name="Op Den Camp H."/>
            <person name="Overmann J."/>
            <person name="Amann R."/>
            <person name="Jetten M.S.M."/>
            <person name="Mascher T."/>
            <person name="Medema M.H."/>
            <person name="Devos D.P."/>
            <person name="Kaster A.-K."/>
            <person name="Ovreas L."/>
            <person name="Rohde M."/>
            <person name="Galperin M.Y."/>
            <person name="Jogler C."/>
        </authorList>
    </citation>
    <scope>NUCLEOTIDE SEQUENCE [LARGE SCALE GENOMIC DNA]</scope>
    <source>
        <strain evidence="3 4">Pan14r</strain>
    </source>
</reference>
<feature type="signal peptide" evidence="1">
    <location>
        <begin position="1"/>
        <end position="30"/>
    </location>
</feature>
<dbReference type="SUPFAM" id="SSF52317">
    <property type="entry name" value="Class I glutamine amidotransferase-like"/>
    <property type="match status" value="1"/>
</dbReference>
<accession>A0A5C5YFR2</accession>
<proteinExistence type="predicted"/>
<dbReference type="PANTHER" id="PTHR40469:SF2">
    <property type="entry name" value="GALACTOSE-BINDING DOMAIN-LIKE SUPERFAMILY PROTEIN"/>
    <property type="match status" value="1"/>
</dbReference>
<gene>
    <name evidence="3" type="ORF">Pan14r_44190</name>
</gene>
<dbReference type="Pfam" id="PF06283">
    <property type="entry name" value="ThuA"/>
    <property type="match status" value="1"/>
</dbReference>
<dbReference type="InterPro" id="IPR029062">
    <property type="entry name" value="Class_I_gatase-like"/>
</dbReference>
<feature type="domain" description="ThuA-like" evidence="2">
    <location>
        <begin position="113"/>
        <end position="307"/>
    </location>
</feature>
<feature type="chain" id="PRO_5022764983" evidence="1">
    <location>
        <begin position="31"/>
        <end position="330"/>
    </location>
</feature>
<dbReference type="EMBL" id="SJPL01000001">
    <property type="protein sequence ID" value="TWT72102.1"/>
    <property type="molecule type" value="Genomic_DNA"/>
</dbReference>
<evidence type="ECO:0000313" key="3">
    <source>
        <dbReference type="EMBL" id="TWT72102.1"/>
    </source>
</evidence>
<keyword evidence="4" id="KW-1185">Reference proteome</keyword>
<organism evidence="3 4">
    <name type="scientific">Crateriforma conspicua</name>
    <dbReference type="NCBI Taxonomy" id="2527996"/>
    <lineage>
        <taxon>Bacteria</taxon>
        <taxon>Pseudomonadati</taxon>
        <taxon>Planctomycetota</taxon>
        <taxon>Planctomycetia</taxon>
        <taxon>Planctomycetales</taxon>
        <taxon>Planctomycetaceae</taxon>
        <taxon>Crateriforma</taxon>
    </lineage>
</organism>
<comment type="caution">
    <text evidence="3">The sequence shown here is derived from an EMBL/GenBank/DDBJ whole genome shotgun (WGS) entry which is preliminary data.</text>
</comment>
<dbReference type="RefSeq" id="WP_231131273.1">
    <property type="nucleotide sequence ID" value="NZ_CP036319.1"/>
</dbReference>
<dbReference type="PANTHER" id="PTHR40469">
    <property type="entry name" value="SECRETED GLYCOSYL HYDROLASE"/>
    <property type="match status" value="1"/>
</dbReference>
<dbReference type="Proteomes" id="UP000317238">
    <property type="component" value="Unassembled WGS sequence"/>
</dbReference>